<comment type="caution">
    <text evidence="2">The sequence shown here is derived from an EMBL/GenBank/DDBJ whole genome shotgun (WGS) entry which is preliminary data.</text>
</comment>
<gene>
    <name evidence="3" type="ORF">HINF_LOCUS47635</name>
    <name evidence="2" type="ORF">HINF_LOCUS5349</name>
</gene>
<protein>
    <submittedName>
        <fullName evidence="3">Hypothetical_protein</fullName>
    </submittedName>
</protein>
<evidence type="ECO:0000313" key="4">
    <source>
        <dbReference type="Proteomes" id="UP001642409"/>
    </source>
</evidence>
<proteinExistence type="predicted"/>
<dbReference type="AlphaFoldDB" id="A0AA86NDV6"/>
<dbReference type="Proteomes" id="UP001642409">
    <property type="component" value="Unassembled WGS sequence"/>
</dbReference>
<keyword evidence="4" id="KW-1185">Reference proteome</keyword>
<keyword evidence="1" id="KW-0812">Transmembrane</keyword>
<evidence type="ECO:0000313" key="3">
    <source>
        <dbReference type="EMBL" id="CAL6057703.1"/>
    </source>
</evidence>
<reference evidence="3 4" key="2">
    <citation type="submission" date="2024-07" db="EMBL/GenBank/DDBJ databases">
        <authorList>
            <person name="Akdeniz Z."/>
        </authorList>
    </citation>
    <scope>NUCLEOTIDE SEQUENCE [LARGE SCALE GENOMIC DNA]</scope>
</reference>
<organism evidence="2">
    <name type="scientific">Hexamita inflata</name>
    <dbReference type="NCBI Taxonomy" id="28002"/>
    <lineage>
        <taxon>Eukaryota</taxon>
        <taxon>Metamonada</taxon>
        <taxon>Diplomonadida</taxon>
        <taxon>Hexamitidae</taxon>
        <taxon>Hexamitinae</taxon>
        <taxon>Hexamita</taxon>
    </lineage>
</organism>
<sequence>MQVLIAEFCNIMELEIELCVIPPYQKLFYELEIILAIILNLFQLPIIITSYYNYTTEFQTKENKKEDQFPNEIIVGLKFNQLIVTFEVLELKTPKDIQEVEQYLPRTKQFLIYKMLFNVPIRAIFPVLLDANNKQIQRFLTVEPSDCFCKIFNYQLV</sequence>
<accession>A0AA86NDV6</accession>
<keyword evidence="1" id="KW-0472">Membrane</keyword>
<dbReference type="EMBL" id="CAXDID020000215">
    <property type="protein sequence ID" value="CAL6057703.1"/>
    <property type="molecule type" value="Genomic_DNA"/>
</dbReference>
<dbReference type="EMBL" id="CATOUU010000137">
    <property type="protein sequence ID" value="CAI9917704.1"/>
    <property type="molecule type" value="Genomic_DNA"/>
</dbReference>
<name>A0AA86NDV6_9EUKA</name>
<feature type="transmembrane region" description="Helical" evidence="1">
    <location>
        <begin position="33"/>
        <end position="54"/>
    </location>
</feature>
<reference evidence="2" key="1">
    <citation type="submission" date="2023-06" db="EMBL/GenBank/DDBJ databases">
        <authorList>
            <person name="Kurt Z."/>
        </authorList>
    </citation>
    <scope>NUCLEOTIDE SEQUENCE</scope>
</reference>
<evidence type="ECO:0000313" key="2">
    <source>
        <dbReference type="EMBL" id="CAI9917704.1"/>
    </source>
</evidence>
<evidence type="ECO:0000256" key="1">
    <source>
        <dbReference type="SAM" id="Phobius"/>
    </source>
</evidence>
<keyword evidence="1" id="KW-1133">Transmembrane helix</keyword>